<sequence>MRILSVAMPLSAAILAATPATAAISVSSFSSGFSQPVFLTGRANDLFVVQQGGVIERVNRSTRARTPFFTVPNIESGGEKGLLGFAFDPKYGVNGRIYVNVTTRVNGQLFTEIRRYTIPSLRVAPADPQVILRIAQPFDNHNGGWIDFARDGRSLLIATGDGGSGNDPQNNAQNRNSLLGKVLRIDVSRDGFPADPDRNYAIPADNPFGNEVYAYGLRNPWRGSIDRTTGDIFVGDVGQGAYEEINRLVAGSSGQNFGWRPLEGPIPTPGIGDPIPAGTTAPIFSYDHSIGRSVTGGYVFRGTRNADLFGRYIFGDFITGKLWSISPTGSDLQDLTSALAPFGSVNIASFGEDANRNLYILGYDGRILRFNNSLSSARTAQSSIAAFNSAVPEPTSWALMLTGFGLIGLALRRRPADTPAQKSGENRQPPD</sequence>
<proteinExistence type="predicted"/>
<gene>
    <name evidence="4" type="ORF">H3309_12835</name>
</gene>
<dbReference type="InterPro" id="IPR013424">
    <property type="entry name" value="Ice-binding_C"/>
</dbReference>
<feature type="domain" description="Glucose/Sorbosone dehydrogenase" evidence="3">
    <location>
        <begin position="44"/>
        <end position="341"/>
    </location>
</feature>
<dbReference type="Gene3D" id="2.120.10.30">
    <property type="entry name" value="TolB, C-terminal domain"/>
    <property type="match status" value="1"/>
</dbReference>
<keyword evidence="5" id="KW-1185">Reference proteome</keyword>
<reference evidence="4 5" key="1">
    <citation type="submission" date="2020-07" db="EMBL/GenBank/DDBJ databases">
        <title>Complete genome sequence for Sandaracinobacter sp. M6.</title>
        <authorList>
            <person name="Tang Y."/>
            <person name="Liu Q."/>
            <person name="Guo Z."/>
            <person name="Lei P."/>
            <person name="Huang B."/>
        </authorList>
    </citation>
    <scope>NUCLEOTIDE SEQUENCE [LARGE SCALE GENOMIC DNA]</scope>
    <source>
        <strain evidence="4 5">M6</strain>
    </source>
</reference>
<dbReference type="SUPFAM" id="SSF50952">
    <property type="entry name" value="Soluble quinoprotein glucose dehydrogenase"/>
    <property type="match status" value="1"/>
</dbReference>
<evidence type="ECO:0000313" key="5">
    <source>
        <dbReference type="Proteomes" id="UP000515292"/>
    </source>
</evidence>
<feature type="domain" description="Ice-binding protein C-terminal" evidence="2">
    <location>
        <begin position="390"/>
        <end position="414"/>
    </location>
</feature>
<dbReference type="NCBIfam" id="NF035944">
    <property type="entry name" value="PEPxxWA-CTERM"/>
    <property type="match status" value="1"/>
</dbReference>
<dbReference type="InterPro" id="IPR012938">
    <property type="entry name" value="Glc/Sorbosone_DH"/>
</dbReference>
<name>A0A7G5IFU6_9SPHN</name>
<organism evidence="4 5">
    <name type="scientific">Sandaracinobacteroides saxicola</name>
    <dbReference type="NCBI Taxonomy" id="2759707"/>
    <lineage>
        <taxon>Bacteria</taxon>
        <taxon>Pseudomonadati</taxon>
        <taxon>Pseudomonadota</taxon>
        <taxon>Alphaproteobacteria</taxon>
        <taxon>Sphingomonadales</taxon>
        <taxon>Sphingosinicellaceae</taxon>
        <taxon>Sandaracinobacteroides</taxon>
    </lineage>
</organism>
<dbReference type="EMBL" id="CP059851">
    <property type="protein sequence ID" value="QMW22238.1"/>
    <property type="molecule type" value="Genomic_DNA"/>
</dbReference>
<dbReference type="InterPro" id="IPR011041">
    <property type="entry name" value="Quinoprot_gluc/sorb_DH_b-prop"/>
</dbReference>
<evidence type="ECO:0000259" key="3">
    <source>
        <dbReference type="Pfam" id="PF07995"/>
    </source>
</evidence>
<evidence type="ECO:0000256" key="1">
    <source>
        <dbReference type="SAM" id="SignalP"/>
    </source>
</evidence>
<evidence type="ECO:0000259" key="2">
    <source>
        <dbReference type="Pfam" id="PF07589"/>
    </source>
</evidence>
<dbReference type="Proteomes" id="UP000515292">
    <property type="component" value="Chromosome"/>
</dbReference>
<dbReference type="Pfam" id="PF07589">
    <property type="entry name" value="PEP-CTERM"/>
    <property type="match status" value="1"/>
</dbReference>
<feature type="chain" id="PRO_5028951796" evidence="1">
    <location>
        <begin position="23"/>
        <end position="431"/>
    </location>
</feature>
<protein>
    <submittedName>
        <fullName evidence="4">PQQ-dependent sugar dehydrogenase</fullName>
    </submittedName>
</protein>
<dbReference type="KEGG" id="sand:H3309_12835"/>
<dbReference type="Pfam" id="PF07995">
    <property type="entry name" value="GSDH"/>
    <property type="match status" value="1"/>
</dbReference>
<dbReference type="InterPro" id="IPR011042">
    <property type="entry name" value="6-blade_b-propeller_TolB-like"/>
</dbReference>
<evidence type="ECO:0000313" key="4">
    <source>
        <dbReference type="EMBL" id="QMW22238.1"/>
    </source>
</evidence>
<dbReference type="PANTHER" id="PTHR19328">
    <property type="entry name" value="HEDGEHOG-INTERACTING PROTEIN"/>
    <property type="match status" value="1"/>
</dbReference>
<dbReference type="NCBIfam" id="TIGR02595">
    <property type="entry name" value="PEP_CTERM"/>
    <property type="match status" value="1"/>
</dbReference>
<accession>A0A7G5IFU6</accession>
<keyword evidence="1" id="KW-0732">Signal</keyword>
<dbReference type="AlphaFoldDB" id="A0A7G5IFU6"/>
<dbReference type="PANTHER" id="PTHR19328:SF75">
    <property type="entry name" value="ALDOSE SUGAR DEHYDROGENASE YLII"/>
    <property type="match status" value="1"/>
</dbReference>
<feature type="signal peptide" evidence="1">
    <location>
        <begin position="1"/>
        <end position="22"/>
    </location>
</feature>
<dbReference type="RefSeq" id="WP_182295083.1">
    <property type="nucleotide sequence ID" value="NZ_CP059851.1"/>
</dbReference>